<dbReference type="Proteomes" id="UP001295423">
    <property type="component" value="Unassembled WGS sequence"/>
</dbReference>
<dbReference type="InterPro" id="IPR049227">
    <property type="entry name" value="DUF6824"/>
</dbReference>
<proteinExistence type="predicted"/>
<accession>A0AAD2FEI5</accession>
<name>A0AAD2FEI5_9STRA</name>
<dbReference type="Pfam" id="PF20710">
    <property type="entry name" value="DUF6824"/>
    <property type="match status" value="1"/>
</dbReference>
<evidence type="ECO:0000313" key="3">
    <source>
        <dbReference type="Proteomes" id="UP001295423"/>
    </source>
</evidence>
<keyword evidence="3" id="KW-1185">Reference proteome</keyword>
<evidence type="ECO:0000313" key="2">
    <source>
        <dbReference type="EMBL" id="CAJ1932776.1"/>
    </source>
</evidence>
<sequence>MSVLDQSFVVKEASCFDCNLYPSSPKHRQSDLAVMSNEDMLRKQEIDALLSEGMNALSFAEREEQQEVLHGVEKAIAEEDDFIETALKDLEEHLTRMKHGTVYEIAERMDSTYVHARAFRVTFLRGKRYDAKASAKQMLSFFEVKQQLFGNANLAKDITIDDLDENDREALKVGSIQLAGKDTSNRQVVLQLPGLKNFRNIQSELRATYYIIMDAVRSEQTQLKGIVVILYTIGHFKDRSNGAGVFKHNKLALSMPLHNAAIHCCFDNPNQYILIKAGLAAVNAKLRARIKVHFGSHLECQYQLSTYGISRQNLPLMHATNNIDMRYHLAWYHTHTMKSKSDIRKPKNDPHAAASKKSVLVTQPTVNDVLYMGGNKMNSAGNDHLRDLVAEWSETYDSGTNEAKRRVVNEIIDEIHRSEGRFLSQVNGAESVWETVSIEDVRSKITQMFRNRRRKVRVGKIKKAK</sequence>
<dbReference type="EMBL" id="CAKOGP040000224">
    <property type="protein sequence ID" value="CAJ1932776.1"/>
    <property type="molecule type" value="Genomic_DNA"/>
</dbReference>
<protein>
    <recommendedName>
        <fullName evidence="1">DUF6824 domain-containing protein</fullName>
    </recommendedName>
</protein>
<gene>
    <name evidence="2" type="ORF">CYCCA115_LOCUS3006</name>
</gene>
<reference evidence="2" key="1">
    <citation type="submission" date="2023-08" db="EMBL/GenBank/DDBJ databases">
        <authorList>
            <person name="Audoor S."/>
            <person name="Bilcke G."/>
        </authorList>
    </citation>
    <scope>NUCLEOTIDE SEQUENCE</scope>
</reference>
<organism evidence="2 3">
    <name type="scientific">Cylindrotheca closterium</name>
    <dbReference type="NCBI Taxonomy" id="2856"/>
    <lineage>
        <taxon>Eukaryota</taxon>
        <taxon>Sar</taxon>
        <taxon>Stramenopiles</taxon>
        <taxon>Ochrophyta</taxon>
        <taxon>Bacillariophyta</taxon>
        <taxon>Bacillariophyceae</taxon>
        <taxon>Bacillariophycidae</taxon>
        <taxon>Bacillariales</taxon>
        <taxon>Bacillariaceae</taxon>
        <taxon>Cylindrotheca</taxon>
    </lineage>
</organism>
<evidence type="ECO:0000259" key="1">
    <source>
        <dbReference type="Pfam" id="PF20710"/>
    </source>
</evidence>
<comment type="caution">
    <text evidence="2">The sequence shown here is derived from an EMBL/GenBank/DDBJ whole genome shotgun (WGS) entry which is preliminary data.</text>
</comment>
<feature type="domain" description="DUF6824" evidence="1">
    <location>
        <begin position="368"/>
        <end position="451"/>
    </location>
</feature>
<dbReference type="AlphaFoldDB" id="A0AAD2FEI5"/>